<accession>A0ABW7QIJ4</accession>
<name>A0ABW7QIJ4_9ACTN</name>
<dbReference type="RefSeq" id="WP_397709176.1">
    <property type="nucleotide sequence ID" value="NZ_JBIRGN010000001.1"/>
</dbReference>
<organism evidence="2 3">
    <name type="scientific">Streptomyces longisporoflavus</name>
    <dbReference type="NCBI Taxonomy" id="28044"/>
    <lineage>
        <taxon>Bacteria</taxon>
        <taxon>Bacillati</taxon>
        <taxon>Actinomycetota</taxon>
        <taxon>Actinomycetes</taxon>
        <taxon>Kitasatosporales</taxon>
        <taxon>Streptomycetaceae</taxon>
        <taxon>Streptomyces</taxon>
    </lineage>
</organism>
<sequence length="110" mass="11663">MIGRTLQRPHRRLASTKGCTGPEVRPPSYAGDEPAAASGAGTAWTPAAAQNISRRCSAAGWAKATRSRCRTLWASSRRIFVSTRSRAPLATRASRTRSRSSSVSAAPPPT</sequence>
<evidence type="ECO:0000313" key="2">
    <source>
        <dbReference type="EMBL" id="MFH8544220.1"/>
    </source>
</evidence>
<reference evidence="2 3" key="1">
    <citation type="submission" date="2024-10" db="EMBL/GenBank/DDBJ databases">
        <title>The Natural Products Discovery Center: Release of the First 8490 Sequenced Strains for Exploring Actinobacteria Biosynthetic Diversity.</title>
        <authorList>
            <person name="Kalkreuter E."/>
            <person name="Kautsar S.A."/>
            <person name="Yang D."/>
            <person name="Bader C.D."/>
            <person name="Teijaro C.N."/>
            <person name="Fluegel L."/>
            <person name="Davis C.M."/>
            <person name="Simpson J.R."/>
            <person name="Lauterbach L."/>
            <person name="Steele A.D."/>
            <person name="Gui C."/>
            <person name="Meng S."/>
            <person name="Li G."/>
            <person name="Viehrig K."/>
            <person name="Ye F."/>
            <person name="Su P."/>
            <person name="Kiefer A.F."/>
            <person name="Nichols A."/>
            <person name="Cepeda A.J."/>
            <person name="Yan W."/>
            <person name="Fan B."/>
            <person name="Jiang Y."/>
            <person name="Adhikari A."/>
            <person name="Zheng C.-J."/>
            <person name="Schuster L."/>
            <person name="Cowan T.M."/>
            <person name="Smanski M.J."/>
            <person name="Chevrette M.G."/>
            <person name="De Carvalho L.P.S."/>
            <person name="Shen B."/>
        </authorList>
    </citation>
    <scope>NUCLEOTIDE SEQUENCE [LARGE SCALE GENOMIC DNA]</scope>
    <source>
        <strain evidence="2 3">NPDC017990</strain>
    </source>
</reference>
<keyword evidence="3" id="KW-1185">Reference proteome</keyword>
<feature type="region of interest" description="Disordered" evidence="1">
    <location>
        <begin position="1"/>
        <end position="42"/>
    </location>
</feature>
<dbReference type="Pfam" id="PF20084">
    <property type="entry name" value="TrbK"/>
    <property type="match status" value="1"/>
</dbReference>
<feature type="region of interest" description="Disordered" evidence="1">
    <location>
        <begin position="84"/>
        <end position="110"/>
    </location>
</feature>
<protein>
    <submittedName>
        <fullName evidence="2">Uncharacterized protein</fullName>
    </submittedName>
</protein>
<evidence type="ECO:0000256" key="1">
    <source>
        <dbReference type="SAM" id="MobiDB-lite"/>
    </source>
</evidence>
<evidence type="ECO:0000313" key="3">
    <source>
        <dbReference type="Proteomes" id="UP001610818"/>
    </source>
</evidence>
<comment type="caution">
    <text evidence="2">The sequence shown here is derived from an EMBL/GenBank/DDBJ whole genome shotgun (WGS) entry which is preliminary data.</text>
</comment>
<gene>
    <name evidence="2" type="ORF">ACH4F9_04315</name>
</gene>
<dbReference type="InterPro" id="IPR027587">
    <property type="entry name" value="TrbK"/>
</dbReference>
<dbReference type="EMBL" id="JBIRGQ010000001">
    <property type="protein sequence ID" value="MFH8544220.1"/>
    <property type="molecule type" value="Genomic_DNA"/>
</dbReference>
<proteinExistence type="predicted"/>
<dbReference type="Proteomes" id="UP001610818">
    <property type="component" value="Unassembled WGS sequence"/>
</dbReference>